<dbReference type="EnsemblMetazoa" id="GAUT042616-RA">
    <property type="protein sequence ID" value="GAUT042616-PA"/>
    <property type="gene ID" value="GAUT042616"/>
</dbReference>
<keyword evidence="3" id="KW-1185">Reference proteome</keyword>
<reference evidence="2" key="1">
    <citation type="submission" date="2020-05" db="UniProtKB">
        <authorList>
            <consortium name="EnsemblMetazoa"/>
        </authorList>
    </citation>
    <scope>IDENTIFICATION</scope>
    <source>
        <strain evidence="2">TTRI</strain>
    </source>
</reference>
<sequence>MKPDYVLRPSQIPVGPLQQSKQTASYLDKKLTSLRLSSDKQAVRPKTSEVYQFNPPRNRVERTPRKDKCWKELSDTHRTLGDNDASKREPWKCFYEISFREIPRVGVDRSISFHVDQIDASIQFERDLN</sequence>
<evidence type="ECO:0000256" key="1">
    <source>
        <dbReference type="SAM" id="MobiDB-lite"/>
    </source>
</evidence>
<dbReference type="Proteomes" id="UP000078200">
    <property type="component" value="Unassembled WGS sequence"/>
</dbReference>
<accession>A0A1A9VNH7</accession>
<feature type="region of interest" description="Disordered" evidence="1">
    <location>
        <begin position="37"/>
        <end position="67"/>
    </location>
</feature>
<dbReference type="VEuPathDB" id="VectorBase:GAUT042616"/>
<proteinExistence type="predicted"/>
<protein>
    <submittedName>
        <fullName evidence="2">Uncharacterized protein</fullName>
    </submittedName>
</protein>
<feature type="region of interest" description="Disordered" evidence="1">
    <location>
        <begin position="1"/>
        <end position="21"/>
    </location>
</feature>
<evidence type="ECO:0000313" key="2">
    <source>
        <dbReference type="EnsemblMetazoa" id="GAUT042616-PA"/>
    </source>
</evidence>
<organism evidence="2 3">
    <name type="scientific">Glossina austeni</name>
    <name type="common">Savannah tsetse fly</name>
    <dbReference type="NCBI Taxonomy" id="7395"/>
    <lineage>
        <taxon>Eukaryota</taxon>
        <taxon>Metazoa</taxon>
        <taxon>Ecdysozoa</taxon>
        <taxon>Arthropoda</taxon>
        <taxon>Hexapoda</taxon>
        <taxon>Insecta</taxon>
        <taxon>Pterygota</taxon>
        <taxon>Neoptera</taxon>
        <taxon>Endopterygota</taxon>
        <taxon>Diptera</taxon>
        <taxon>Brachycera</taxon>
        <taxon>Muscomorpha</taxon>
        <taxon>Hippoboscoidea</taxon>
        <taxon>Glossinidae</taxon>
        <taxon>Glossina</taxon>
    </lineage>
</organism>
<feature type="compositionally biased region" description="Basic and acidic residues" evidence="1">
    <location>
        <begin position="58"/>
        <end position="67"/>
    </location>
</feature>
<evidence type="ECO:0000313" key="3">
    <source>
        <dbReference type="Proteomes" id="UP000078200"/>
    </source>
</evidence>
<name>A0A1A9VNH7_GLOAU</name>
<dbReference type="AlphaFoldDB" id="A0A1A9VNH7"/>